<keyword evidence="1" id="KW-0378">Hydrolase</keyword>
<name>A0A415DZB2_9FIRM</name>
<dbReference type="CDD" id="cd11537">
    <property type="entry name" value="NTP-PPase_RS21-C6_like"/>
    <property type="match status" value="1"/>
</dbReference>
<keyword evidence="2" id="KW-1185">Reference proteome</keyword>
<protein>
    <submittedName>
        <fullName evidence="1">Nucleotide pyrophosphohydrolase</fullName>
    </submittedName>
</protein>
<dbReference type="GO" id="GO:0009143">
    <property type="term" value="P:nucleoside triphosphate catabolic process"/>
    <property type="evidence" value="ECO:0007669"/>
    <property type="project" value="InterPro"/>
</dbReference>
<comment type="caution">
    <text evidence="1">The sequence shown here is derived from an EMBL/GenBank/DDBJ whole genome shotgun (WGS) entry which is preliminary data.</text>
</comment>
<proteinExistence type="predicted"/>
<dbReference type="STRING" id="1776384.GCA_900086585_01581"/>
<evidence type="ECO:0000313" key="1">
    <source>
        <dbReference type="EMBL" id="RHJ86163.1"/>
    </source>
</evidence>
<dbReference type="SUPFAM" id="SSF101386">
    <property type="entry name" value="all-alpha NTP pyrophosphatases"/>
    <property type="match status" value="1"/>
</dbReference>
<dbReference type="PIRSF" id="PIRSF029826">
    <property type="entry name" value="UCP029826_pph"/>
    <property type="match status" value="1"/>
</dbReference>
<dbReference type="Proteomes" id="UP000284841">
    <property type="component" value="Unassembled WGS sequence"/>
</dbReference>
<dbReference type="Gene3D" id="1.10.287.1080">
    <property type="entry name" value="MazG-like"/>
    <property type="match status" value="1"/>
</dbReference>
<dbReference type="EMBL" id="QRMS01000004">
    <property type="protein sequence ID" value="RHJ86163.1"/>
    <property type="molecule type" value="Genomic_DNA"/>
</dbReference>
<dbReference type="InterPro" id="IPR052555">
    <property type="entry name" value="dCTP_Pyrophosphatase"/>
</dbReference>
<dbReference type="InterPro" id="IPR025984">
    <property type="entry name" value="DCTPP"/>
</dbReference>
<accession>A0A415DZB2</accession>
<organism evidence="1 2">
    <name type="scientific">Emergencia timonensis</name>
    <dbReference type="NCBI Taxonomy" id="1776384"/>
    <lineage>
        <taxon>Bacteria</taxon>
        <taxon>Bacillati</taxon>
        <taxon>Bacillota</taxon>
        <taxon>Clostridia</taxon>
        <taxon>Peptostreptococcales</taxon>
        <taxon>Anaerovoracaceae</taxon>
        <taxon>Emergencia</taxon>
    </lineage>
</organism>
<dbReference type="PANTHER" id="PTHR46523">
    <property type="entry name" value="DCTP PYROPHOSPHATASE 1"/>
    <property type="match status" value="1"/>
</dbReference>
<dbReference type="GO" id="GO:0047429">
    <property type="term" value="F:nucleoside triphosphate diphosphatase activity"/>
    <property type="evidence" value="ECO:0007669"/>
    <property type="project" value="InterPro"/>
</dbReference>
<dbReference type="OrthoDB" id="9791898at2"/>
<dbReference type="RefSeq" id="WP_118336238.1">
    <property type="nucleotide sequence ID" value="NZ_AP025567.1"/>
</dbReference>
<reference evidence="1 2" key="1">
    <citation type="submission" date="2018-08" db="EMBL/GenBank/DDBJ databases">
        <title>A genome reference for cultivated species of the human gut microbiota.</title>
        <authorList>
            <person name="Zou Y."/>
            <person name="Xue W."/>
            <person name="Luo G."/>
        </authorList>
    </citation>
    <scope>NUCLEOTIDE SEQUENCE [LARGE SCALE GENOMIC DNA]</scope>
    <source>
        <strain evidence="1 2">AM07-24</strain>
    </source>
</reference>
<dbReference type="Pfam" id="PF12643">
    <property type="entry name" value="MazG-like"/>
    <property type="match status" value="1"/>
</dbReference>
<gene>
    <name evidence="1" type="ORF">DW099_15120</name>
</gene>
<dbReference type="AlphaFoldDB" id="A0A415DZB2"/>
<dbReference type="PANTHER" id="PTHR46523:SF1">
    <property type="entry name" value="DCTP PYROPHOSPHATASE 1"/>
    <property type="match status" value="1"/>
</dbReference>
<sequence length="107" mass="12649">MNEIKEQLRIFNEERDWDQFHSPENLAKSVVIEAGELLECFQWNNDYDQRAVSDEVADVMMYCIMLADKINIDLKEEILRKLEANKKKYPVEKCKGSSKKYDKLGDE</sequence>
<evidence type="ECO:0000313" key="2">
    <source>
        <dbReference type="Proteomes" id="UP000284841"/>
    </source>
</evidence>